<gene>
    <name evidence="1" type="ORF">CAMP_LOCUS12280</name>
</gene>
<evidence type="ECO:0000313" key="1">
    <source>
        <dbReference type="EMBL" id="CAI5449643.1"/>
    </source>
</evidence>
<evidence type="ECO:0000313" key="2">
    <source>
        <dbReference type="Proteomes" id="UP001152747"/>
    </source>
</evidence>
<protein>
    <submittedName>
        <fullName evidence="1">Uncharacterized protein</fullName>
    </submittedName>
</protein>
<proteinExistence type="predicted"/>
<dbReference type="Proteomes" id="UP001152747">
    <property type="component" value="Unassembled WGS sequence"/>
</dbReference>
<name>A0A9P1IPL9_9PELO</name>
<comment type="caution">
    <text evidence="1">The sequence shown here is derived from an EMBL/GenBank/DDBJ whole genome shotgun (WGS) entry which is preliminary data.</text>
</comment>
<dbReference type="EMBL" id="CANHGI010000004">
    <property type="protein sequence ID" value="CAI5449643.1"/>
    <property type="molecule type" value="Genomic_DNA"/>
</dbReference>
<reference evidence="1" key="1">
    <citation type="submission" date="2022-11" db="EMBL/GenBank/DDBJ databases">
        <authorList>
            <person name="Kikuchi T."/>
        </authorList>
    </citation>
    <scope>NUCLEOTIDE SEQUENCE</scope>
    <source>
        <strain evidence="1">PS1010</strain>
    </source>
</reference>
<keyword evidence="2" id="KW-1185">Reference proteome</keyword>
<organism evidence="1 2">
    <name type="scientific">Caenorhabditis angaria</name>
    <dbReference type="NCBI Taxonomy" id="860376"/>
    <lineage>
        <taxon>Eukaryota</taxon>
        <taxon>Metazoa</taxon>
        <taxon>Ecdysozoa</taxon>
        <taxon>Nematoda</taxon>
        <taxon>Chromadorea</taxon>
        <taxon>Rhabditida</taxon>
        <taxon>Rhabditina</taxon>
        <taxon>Rhabditomorpha</taxon>
        <taxon>Rhabditoidea</taxon>
        <taxon>Rhabditidae</taxon>
        <taxon>Peloderinae</taxon>
        <taxon>Caenorhabditis</taxon>
    </lineage>
</organism>
<dbReference type="AlphaFoldDB" id="A0A9P1IPL9"/>
<accession>A0A9P1IPL9</accession>
<sequence length="155" mass="18380">MIRNPRRTIDFRNNRRSRDEPTVSGMCRNCHGCHDKQKCPKTYKTIEICSNCNKGRHEIQHCSRPLRYVSKAGKDYFKPFVYGNDEMYEEHDEKNVVPVQNVQFDKPAANKKQIIVLEHFQRFDSFGKVITSYQKFEKVEIPRESNEVIFVECDD</sequence>